<proteinExistence type="predicted"/>
<sequence>MAQLIKLQDYASRYTADPYRYPSRFIRLKQQNWKRMKQVWDQYKQNGRDTMDEEMREYMFNGHIPESEQELKQYFLNGLLPFQFKWASRTLTEMSFLDRYYEKDSTLIYFLQRFPDTFLLMYEPIFKIKKAPVETDHLLIHPQGIYCISFVDIPDTDMLIAGDDRTWYQDSNQIRSRMLSPLVSLKRSSRIVRSILHAYEIDLPVKQIVLAPNHPILFEYEPYQTEYVGMEEYEGWFHKMRTFSSPLKSIQLKAVSALLSYTQITSVRRPEWEDDSMDSFMHD</sequence>
<protein>
    <submittedName>
        <fullName evidence="2">NERD domain-containing protein</fullName>
    </submittedName>
</protein>
<dbReference type="OrthoDB" id="2433183at2"/>
<dbReference type="Proteomes" id="UP000468638">
    <property type="component" value="Unassembled WGS sequence"/>
</dbReference>
<gene>
    <name evidence="2" type="ORF">GLW05_10680</name>
</gene>
<organism evidence="2 3">
    <name type="scientific">Pontibacillus yanchengensis</name>
    <dbReference type="NCBI Taxonomy" id="462910"/>
    <lineage>
        <taxon>Bacteria</taxon>
        <taxon>Bacillati</taxon>
        <taxon>Bacillota</taxon>
        <taxon>Bacilli</taxon>
        <taxon>Bacillales</taxon>
        <taxon>Bacillaceae</taxon>
        <taxon>Pontibacillus</taxon>
    </lineage>
</organism>
<accession>A0A6I5A3G1</accession>
<reference evidence="2 3" key="1">
    <citation type="submission" date="2019-11" db="EMBL/GenBank/DDBJ databases">
        <title>Genome sequences of 17 halophilic strains isolated from different environments.</title>
        <authorList>
            <person name="Furrow R.E."/>
        </authorList>
    </citation>
    <scope>NUCLEOTIDE SEQUENCE [LARGE SCALE GENOMIC DNA]</scope>
    <source>
        <strain evidence="2 3">22514_16_FS</strain>
    </source>
</reference>
<evidence type="ECO:0000313" key="2">
    <source>
        <dbReference type="EMBL" id="MYL34061.1"/>
    </source>
</evidence>
<evidence type="ECO:0000313" key="3">
    <source>
        <dbReference type="Proteomes" id="UP000468638"/>
    </source>
</evidence>
<dbReference type="RefSeq" id="WP_160847951.1">
    <property type="nucleotide sequence ID" value="NZ_WMEQ01000007.1"/>
</dbReference>
<dbReference type="InterPro" id="IPR011528">
    <property type="entry name" value="NERD"/>
</dbReference>
<dbReference type="AlphaFoldDB" id="A0A6I5A3G1"/>
<dbReference type="EMBL" id="WMEQ01000007">
    <property type="protein sequence ID" value="MYL34061.1"/>
    <property type="molecule type" value="Genomic_DNA"/>
</dbReference>
<dbReference type="Pfam" id="PF08378">
    <property type="entry name" value="NERD"/>
    <property type="match status" value="1"/>
</dbReference>
<feature type="domain" description="NERD" evidence="1">
    <location>
        <begin position="130"/>
        <end position="210"/>
    </location>
</feature>
<evidence type="ECO:0000259" key="1">
    <source>
        <dbReference type="Pfam" id="PF08378"/>
    </source>
</evidence>
<name>A0A6I5A3G1_9BACI</name>
<comment type="caution">
    <text evidence="2">The sequence shown here is derived from an EMBL/GenBank/DDBJ whole genome shotgun (WGS) entry which is preliminary data.</text>
</comment>